<dbReference type="Proteomes" id="UP000266313">
    <property type="component" value="Chromosome"/>
</dbReference>
<evidence type="ECO:0000313" key="2">
    <source>
        <dbReference type="EMBL" id="BBA36793.1"/>
    </source>
</evidence>
<accession>A0A250KYN3</accession>
<dbReference type="KEGG" id="mmai:sS8_4870"/>
<sequence length="372" mass="41292">MAQQDRPFRIGISGSYGGMNLGDEAILDGIVSQLRESIAAEITVFSRNPEDTLSRHRVERSVPVRNLTRKEVSREIERLDLFILGGGGILYDRDAETYLREVFLAHEFGIPVVVYAVSAGPLTDPSARGAVREALNQVAVVTVRDRQGYRLLEDVGIDREIHLTADSALLIHPDQLPLEALKSEGVEFERHLVGFSVREPGPAAPDLDPEHYYALLANTADFMVDRLDADVVFVPMERTDVQHSHAVVAHMHNSERAEVLRRKYSAQQTLGLLGCFEFAVGMRLHFLIFAALQGTPFVALPYASKVVGFLDDLGMETPPLGGVGIGQLIARIDRCWDTREEIRAKIKQRLPALQARARETNRLLVRLLAASS</sequence>
<evidence type="ECO:0000313" key="3">
    <source>
        <dbReference type="Proteomes" id="UP000266313"/>
    </source>
</evidence>
<organism evidence="2 3">
    <name type="scientific">Methylocaldum marinum</name>
    <dbReference type="NCBI Taxonomy" id="1432792"/>
    <lineage>
        <taxon>Bacteria</taxon>
        <taxon>Pseudomonadati</taxon>
        <taxon>Pseudomonadota</taxon>
        <taxon>Gammaproteobacteria</taxon>
        <taxon>Methylococcales</taxon>
        <taxon>Methylococcaceae</taxon>
        <taxon>Methylocaldum</taxon>
    </lineage>
</organism>
<proteinExistence type="predicted"/>
<name>A0A250KYN3_9GAMM</name>
<dbReference type="EMBL" id="AP017928">
    <property type="protein sequence ID" value="BBA36793.1"/>
    <property type="molecule type" value="Genomic_DNA"/>
</dbReference>
<dbReference type="PANTHER" id="PTHR36836:SF1">
    <property type="entry name" value="COLANIC ACID BIOSYNTHESIS PROTEIN WCAK"/>
    <property type="match status" value="1"/>
</dbReference>
<dbReference type="InterPro" id="IPR007345">
    <property type="entry name" value="Polysacch_pyruvyl_Trfase"/>
</dbReference>
<dbReference type="Pfam" id="PF04230">
    <property type="entry name" value="PS_pyruv_trans"/>
    <property type="match status" value="1"/>
</dbReference>
<dbReference type="AlphaFoldDB" id="A0A250KYN3"/>
<dbReference type="OrthoDB" id="3199616at2"/>
<keyword evidence="3" id="KW-1185">Reference proteome</keyword>
<dbReference type="PANTHER" id="PTHR36836">
    <property type="entry name" value="COLANIC ACID BIOSYNTHESIS PROTEIN WCAK"/>
    <property type="match status" value="1"/>
</dbReference>
<reference evidence="2 3" key="1">
    <citation type="submission" date="2016-12" db="EMBL/GenBank/DDBJ databases">
        <title>Genome sequencing of Methylocaldum marinum.</title>
        <authorList>
            <person name="Takeuchi M."/>
            <person name="Kamagata Y."/>
            <person name="Hiraoka S."/>
            <person name="Oshima K."/>
            <person name="Hattori M."/>
            <person name="Iwasaki W."/>
        </authorList>
    </citation>
    <scope>NUCLEOTIDE SEQUENCE [LARGE SCALE GENOMIC DNA]</scope>
    <source>
        <strain evidence="2 3">S8</strain>
    </source>
</reference>
<protein>
    <recommendedName>
        <fullName evidence="1">Polysaccharide pyruvyl transferase domain-containing protein</fullName>
    </recommendedName>
</protein>
<feature type="domain" description="Polysaccharide pyruvyl transferase" evidence="1">
    <location>
        <begin position="20"/>
        <end position="303"/>
    </location>
</feature>
<dbReference type="RefSeq" id="WP_119631910.1">
    <property type="nucleotide sequence ID" value="NZ_AP017928.1"/>
</dbReference>
<evidence type="ECO:0000259" key="1">
    <source>
        <dbReference type="Pfam" id="PF04230"/>
    </source>
</evidence>
<gene>
    <name evidence="2" type="ORF">sS8_4870</name>
</gene>